<dbReference type="Proteomes" id="UP000800303">
    <property type="component" value="Unassembled WGS sequence"/>
</dbReference>
<dbReference type="PANTHER" id="PTHR18964">
    <property type="entry name" value="ROK (REPRESSOR, ORF, KINASE) FAMILY"/>
    <property type="match status" value="1"/>
</dbReference>
<gene>
    <name evidence="4" type="ORF">GYN08_00540</name>
</gene>
<dbReference type="EMBL" id="JAAFGS010000001">
    <property type="protein sequence ID" value="NGZ73785.1"/>
    <property type="molecule type" value="Genomic_DNA"/>
</dbReference>
<protein>
    <submittedName>
        <fullName evidence="4">ROK family protein</fullName>
    </submittedName>
</protein>
<comment type="function">
    <text evidence="1">Transcriptional repressor of xylose-utilizing enzymes.</text>
</comment>
<keyword evidence="3" id="KW-0859">Xylose metabolism</keyword>
<dbReference type="SUPFAM" id="SSF53067">
    <property type="entry name" value="Actin-like ATPase domain"/>
    <property type="match status" value="1"/>
</dbReference>
<dbReference type="RefSeq" id="WP_166271489.1">
    <property type="nucleotide sequence ID" value="NZ_JAAFGS010000001.1"/>
</dbReference>
<dbReference type="InterPro" id="IPR036390">
    <property type="entry name" value="WH_DNA-bd_sf"/>
</dbReference>
<organism evidence="4 5">
    <name type="scientific">Saccharibacillus alkalitolerans</name>
    <dbReference type="NCBI Taxonomy" id="2705290"/>
    <lineage>
        <taxon>Bacteria</taxon>
        <taxon>Bacillati</taxon>
        <taxon>Bacillota</taxon>
        <taxon>Bacilli</taxon>
        <taxon>Bacillales</taxon>
        <taxon>Paenibacillaceae</taxon>
        <taxon>Saccharibacillus</taxon>
    </lineage>
</organism>
<reference evidence="4 5" key="1">
    <citation type="submission" date="2020-01" db="EMBL/GenBank/DDBJ databases">
        <title>Polyphasic characterisation and genomic insights into a novel alkali tolerant bacterium VR-M41.</title>
        <authorList>
            <person name="Vemuluri V.R."/>
        </authorList>
    </citation>
    <scope>NUCLEOTIDE SEQUENCE [LARGE SCALE GENOMIC DNA]</scope>
    <source>
        <strain evidence="4 5">VR-M41</strain>
    </source>
</reference>
<dbReference type="InterPro" id="IPR000600">
    <property type="entry name" value="ROK"/>
</dbReference>
<comment type="caution">
    <text evidence="4">The sequence shown here is derived from an EMBL/GenBank/DDBJ whole genome shotgun (WGS) entry which is preliminary data.</text>
</comment>
<dbReference type="Gene3D" id="3.30.420.40">
    <property type="match status" value="2"/>
</dbReference>
<evidence type="ECO:0000313" key="4">
    <source>
        <dbReference type="EMBL" id="NGZ73785.1"/>
    </source>
</evidence>
<comment type="similarity">
    <text evidence="2">Belongs to the ROK (NagC/XylR) family.</text>
</comment>
<proteinExistence type="inferred from homology"/>
<keyword evidence="5" id="KW-1185">Reference proteome</keyword>
<evidence type="ECO:0000256" key="3">
    <source>
        <dbReference type="ARBA" id="ARBA00022629"/>
    </source>
</evidence>
<evidence type="ECO:0000313" key="5">
    <source>
        <dbReference type="Proteomes" id="UP000800303"/>
    </source>
</evidence>
<dbReference type="Gene3D" id="1.10.10.10">
    <property type="entry name" value="Winged helix-like DNA-binding domain superfamily/Winged helix DNA-binding domain"/>
    <property type="match status" value="1"/>
</dbReference>
<evidence type="ECO:0000256" key="2">
    <source>
        <dbReference type="ARBA" id="ARBA00006479"/>
    </source>
</evidence>
<name>A0ABX0F1N6_9BACL</name>
<dbReference type="InterPro" id="IPR036388">
    <property type="entry name" value="WH-like_DNA-bd_sf"/>
</dbReference>
<dbReference type="Pfam" id="PF00480">
    <property type="entry name" value="ROK"/>
    <property type="match status" value="1"/>
</dbReference>
<dbReference type="SUPFAM" id="SSF46785">
    <property type="entry name" value="Winged helix' DNA-binding domain"/>
    <property type="match status" value="1"/>
</dbReference>
<keyword evidence="3" id="KW-0119">Carbohydrate metabolism</keyword>
<accession>A0ABX0F1N6</accession>
<dbReference type="PANTHER" id="PTHR18964:SF149">
    <property type="entry name" value="BIFUNCTIONAL UDP-N-ACETYLGLUCOSAMINE 2-EPIMERASE_N-ACETYLMANNOSAMINE KINASE"/>
    <property type="match status" value="1"/>
</dbReference>
<evidence type="ECO:0000256" key="1">
    <source>
        <dbReference type="ARBA" id="ARBA00002486"/>
    </source>
</evidence>
<sequence length="395" mass="43955">MITRTQFSIKKEVYRRILHLGTVSKADLMKDFPITSSSMTRLLDEMTNQGMIRISGLGSSTGGRKPILFQTNPFYRYILGLEISRIYSTMGLYDMHLNLLESKRWKMDQRMTPENLVESVGQEATQWLDEKNLTTKDILGMGVGAVGPLDRSRGIIKRAEFFQASGWSGVPIRELLEKRLNVPVRIDNGSNTALLAEHWAMRGSEIRHLLYVHAGIGIRAAMMSDGRLIRGAVDPEDAVGQMVIDTGGPRLEERGNYGAWEAFVSVRALEKRVQAQLKLGRGGMLRDRNPEELRFADLTEALSAGDAFMREQFIESAAYLGIGLANLINILHPECIVLGGPLVEAGELVYETAIEIAQKNLSQTQDYSPLFSRTKLQGNAVAAGGAFMLMNELEF</sequence>
<dbReference type="InterPro" id="IPR043129">
    <property type="entry name" value="ATPase_NBD"/>
</dbReference>